<keyword evidence="10" id="KW-0997">Cell inner membrane</keyword>
<dbReference type="NCBIfam" id="TIGR01695">
    <property type="entry name" value="murJ_mviN"/>
    <property type="match status" value="1"/>
</dbReference>
<protein>
    <recommendedName>
        <fullName evidence="10">Probable lipid II flippase MurJ</fullName>
    </recommendedName>
</protein>
<dbReference type="GO" id="GO:0005886">
    <property type="term" value="C:plasma membrane"/>
    <property type="evidence" value="ECO:0007669"/>
    <property type="project" value="UniProtKB-SubCell"/>
</dbReference>
<evidence type="ECO:0000256" key="2">
    <source>
        <dbReference type="ARBA" id="ARBA00022475"/>
    </source>
</evidence>
<comment type="subcellular location">
    <subcellularLocation>
        <location evidence="10">Cell inner membrane</location>
        <topology evidence="10">Multi-pass membrane protein</topology>
    </subcellularLocation>
    <subcellularLocation>
        <location evidence="1">Cell membrane</location>
        <topology evidence="1">Multi-pass membrane protein</topology>
    </subcellularLocation>
</comment>
<accession>A0AA97HZS7</accession>
<comment type="function">
    <text evidence="8 10 11">Involved in peptidoglycan biosynthesis. Transports lipid-linked peptidoglycan precursors from the inner to the outer leaflet of the cytoplasmic membrane.</text>
</comment>
<keyword evidence="5 10" id="KW-0573">Peptidoglycan synthesis</keyword>
<keyword evidence="3 10" id="KW-0812">Transmembrane</keyword>
<gene>
    <name evidence="10 12" type="primary">murJ</name>
    <name evidence="12" type="ORF">RB602_14645</name>
</gene>
<dbReference type="PRINTS" id="PR01806">
    <property type="entry name" value="VIRFACTRMVIN"/>
</dbReference>
<evidence type="ECO:0000256" key="6">
    <source>
        <dbReference type="ARBA" id="ARBA00022989"/>
    </source>
</evidence>
<feature type="transmembrane region" description="Helical" evidence="10">
    <location>
        <begin position="503"/>
        <end position="523"/>
    </location>
</feature>
<keyword evidence="4 10" id="KW-0133">Cell shape</keyword>
<dbReference type="HAMAP" id="MF_02078">
    <property type="entry name" value="MurJ_MviN"/>
    <property type="match status" value="1"/>
</dbReference>
<dbReference type="PANTHER" id="PTHR47019">
    <property type="entry name" value="LIPID II FLIPPASE MURJ"/>
    <property type="match status" value="1"/>
</dbReference>
<feature type="transmembrane region" description="Helical" evidence="10">
    <location>
        <begin position="408"/>
        <end position="426"/>
    </location>
</feature>
<dbReference type="GO" id="GO:0015648">
    <property type="term" value="F:lipid-linked peptidoglycan transporter activity"/>
    <property type="evidence" value="ECO:0007669"/>
    <property type="project" value="UniProtKB-UniRule"/>
</dbReference>
<dbReference type="PIRSF" id="PIRSF002869">
    <property type="entry name" value="MviN"/>
    <property type="match status" value="1"/>
</dbReference>
<proteinExistence type="inferred from homology"/>
<dbReference type="KEGG" id="acoa:RB602_14645"/>
<keyword evidence="13" id="KW-1185">Reference proteome</keyword>
<feature type="transmembrane region" description="Helical" evidence="10">
    <location>
        <begin position="341"/>
        <end position="363"/>
    </location>
</feature>
<keyword evidence="10 11" id="KW-0961">Cell wall biogenesis/degradation</keyword>
<evidence type="ECO:0000313" key="13">
    <source>
        <dbReference type="Proteomes" id="UP001302429"/>
    </source>
</evidence>
<name>A0AA97HZS7_9SPHN</name>
<feature type="transmembrane region" description="Helical" evidence="10">
    <location>
        <begin position="466"/>
        <end position="488"/>
    </location>
</feature>
<comment type="similarity">
    <text evidence="9 10 11">Belongs to the MurJ/MviN family.</text>
</comment>
<sequence>MNLLKATGTIGGLTLVSRFFGFARDILLARILGAGLAADAWQLAFQMPNIFRRLFAEGAFSAAFVPLFNRRLHGSKADDGDEADEDADNAKGHAAAQAFVTDIVSILVPVLLLFSAIFMIAMPGIIWLIAGDFSGGDEAGQKAALSATLARIAFPYLAFMSITTLLAGILNSLSRFAAAAAAPILLNICLVIALIAGALSGAGEDMTVRTAYYLAFAVSISGLLQMLWLAYWVRKSGFSVRIGRPRLNDNVRELGVLIFPAIFGAGIYQISRFVDLFFVARLPEGSLTYLAMADRLNQLPLGIIGIALGTAILPALSRLIASDDPDGASRLQTNAIELSMLLTIPAAFALYVASWPVAGAFYVGGNFTDEDGLTTAAVISALVIGLPAYVLVKVLVPGFFARKDTRTPVVTAGISLAINITLNLLLIPIYGIVGLALAGAISAWCNTAMLYSVLHYRGHYRLPLILLLRLARIALAATLMALAMIYVIPYGLVFFTGSTIERIVSLALLVLVGLIVYALAAWFGGAVDKERIKLLTSRKSANATTTDTAE</sequence>
<dbReference type="InterPro" id="IPR004268">
    <property type="entry name" value="MurJ"/>
</dbReference>
<dbReference type="GO" id="GO:0071555">
    <property type="term" value="P:cell wall organization"/>
    <property type="evidence" value="ECO:0007669"/>
    <property type="project" value="UniProtKB-UniRule"/>
</dbReference>
<dbReference type="PANTHER" id="PTHR47019:SF1">
    <property type="entry name" value="LIPID II FLIPPASE MURJ"/>
    <property type="match status" value="1"/>
</dbReference>
<evidence type="ECO:0000256" key="9">
    <source>
        <dbReference type="ARBA" id="ARBA00061532"/>
    </source>
</evidence>
<dbReference type="Proteomes" id="UP001302429">
    <property type="component" value="Chromosome"/>
</dbReference>
<dbReference type="EMBL" id="CP136594">
    <property type="protein sequence ID" value="WOE75049.1"/>
    <property type="molecule type" value="Genomic_DNA"/>
</dbReference>
<feature type="transmembrane region" description="Helical" evidence="10">
    <location>
        <begin position="176"/>
        <end position="199"/>
    </location>
</feature>
<evidence type="ECO:0000256" key="11">
    <source>
        <dbReference type="PIRNR" id="PIRNR002869"/>
    </source>
</evidence>
<feature type="transmembrane region" description="Helical" evidence="10">
    <location>
        <begin position="254"/>
        <end position="279"/>
    </location>
</feature>
<evidence type="ECO:0000256" key="1">
    <source>
        <dbReference type="ARBA" id="ARBA00004651"/>
    </source>
</evidence>
<evidence type="ECO:0000256" key="4">
    <source>
        <dbReference type="ARBA" id="ARBA00022960"/>
    </source>
</evidence>
<feature type="transmembrane region" description="Helical" evidence="10">
    <location>
        <begin position="211"/>
        <end position="233"/>
    </location>
</feature>
<dbReference type="Pfam" id="PF03023">
    <property type="entry name" value="MurJ"/>
    <property type="match status" value="1"/>
</dbReference>
<dbReference type="RefSeq" id="WP_317081610.1">
    <property type="nucleotide sequence ID" value="NZ_CP136594.1"/>
</dbReference>
<feature type="transmembrane region" description="Helical" evidence="10">
    <location>
        <begin position="149"/>
        <end position="169"/>
    </location>
</feature>
<reference evidence="12 13" key="1">
    <citation type="submission" date="2023-10" db="EMBL/GenBank/DDBJ databases">
        <title>Complete genome sequence of a Sphingomonadaceae bacterium.</title>
        <authorList>
            <person name="Yan C."/>
        </authorList>
    </citation>
    <scope>NUCLEOTIDE SEQUENCE [LARGE SCALE GENOMIC DNA]</scope>
    <source>
        <strain evidence="12 13">SCSIO 66989</strain>
    </source>
</reference>
<evidence type="ECO:0000256" key="7">
    <source>
        <dbReference type="ARBA" id="ARBA00023136"/>
    </source>
</evidence>
<keyword evidence="7 10" id="KW-0472">Membrane</keyword>
<evidence type="ECO:0000256" key="8">
    <source>
        <dbReference type="ARBA" id="ARBA00060041"/>
    </source>
</evidence>
<feature type="transmembrane region" description="Helical" evidence="10">
    <location>
        <begin position="106"/>
        <end position="129"/>
    </location>
</feature>
<feature type="transmembrane region" description="Helical" evidence="10">
    <location>
        <begin position="299"/>
        <end position="320"/>
    </location>
</feature>
<keyword evidence="2 10" id="KW-1003">Cell membrane</keyword>
<feature type="transmembrane region" description="Helical" evidence="10">
    <location>
        <begin position="432"/>
        <end position="454"/>
    </location>
</feature>
<dbReference type="GO" id="GO:0008360">
    <property type="term" value="P:regulation of cell shape"/>
    <property type="evidence" value="ECO:0007669"/>
    <property type="project" value="UniProtKB-UniRule"/>
</dbReference>
<comment type="pathway">
    <text evidence="10">Cell wall biogenesis; peptidoglycan biosynthesis.</text>
</comment>
<evidence type="ECO:0000256" key="5">
    <source>
        <dbReference type="ARBA" id="ARBA00022984"/>
    </source>
</evidence>
<feature type="transmembrane region" description="Helical" evidence="10">
    <location>
        <begin position="375"/>
        <end position="396"/>
    </location>
</feature>
<evidence type="ECO:0000256" key="10">
    <source>
        <dbReference type="HAMAP-Rule" id="MF_02078"/>
    </source>
</evidence>
<dbReference type="CDD" id="cd13123">
    <property type="entry name" value="MATE_MurJ_like"/>
    <property type="match status" value="1"/>
</dbReference>
<evidence type="ECO:0000256" key="3">
    <source>
        <dbReference type="ARBA" id="ARBA00022692"/>
    </source>
</evidence>
<organism evidence="12 13">
    <name type="scientific">Alterisphingorhabdus coralli</name>
    <dbReference type="NCBI Taxonomy" id="3071408"/>
    <lineage>
        <taxon>Bacteria</taxon>
        <taxon>Pseudomonadati</taxon>
        <taxon>Pseudomonadota</taxon>
        <taxon>Alphaproteobacteria</taxon>
        <taxon>Sphingomonadales</taxon>
        <taxon>Sphingomonadaceae</taxon>
        <taxon>Alterisphingorhabdus (ex Yan et al. 2024)</taxon>
    </lineage>
</organism>
<dbReference type="GO" id="GO:0034204">
    <property type="term" value="P:lipid translocation"/>
    <property type="evidence" value="ECO:0007669"/>
    <property type="project" value="TreeGrafter"/>
</dbReference>
<dbReference type="InterPro" id="IPR051050">
    <property type="entry name" value="Lipid_II_flippase_MurJ/MviN"/>
</dbReference>
<evidence type="ECO:0000313" key="12">
    <source>
        <dbReference type="EMBL" id="WOE75049.1"/>
    </source>
</evidence>
<dbReference type="GO" id="GO:0009252">
    <property type="term" value="P:peptidoglycan biosynthetic process"/>
    <property type="evidence" value="ECO:0007669"/>
    <property type="project" value="UniProtKB-UniRule"/>
</dbReference>
<keyword evidence="10 11" id="KW-0813">Transport</keyword>
<keyword evidence="6 10" id="KW-1133">Transmembrane helix</keyword>
<dbReference type="AlphaFoldDB" id="A0AA97HZS7"/>